<gene>
    <name evidence="4" type="ORF">K7472_00605</name>
</gene>
<keyword evidence="2" id="KW-1133">Transmembrane helix</keyword>
<dbReference type="EMBL" id="JAINVZ010000001">
    <property type="protein sequence ID" value="MBY8883345.1"/>
    <property type="molecule type" value="Genomic_DNA"/>
</dbReference>
<dbReference type="Proteomes" id="UP001198565">
    <property type="component" value="Unassembled WGS sequence"/>
</dbReference>
<feature type="transmembrane region" description="Helical" evidence="2">
    <location>
        <begin position="65"/>
        <end position="85"/>
    </location>
</feature>
<keyword evidence="2" id="KW-0472">Membrane</keyword>
<dbReference type="RefSeq" id="WP_222972914.1">
    <property type="nucleotide sequence ID" value="NZ_JAINVZ010000001.1"/>
</dbReference>
<keyword evidence="1" id="KW-0378">Hydrolase</keyword>
<feature type="transmembrane region" description="Helical" evidence="2">
    <location>
        <begin position="92"/>
        <end position="117"/>
    </location>
</feature>
<protein>
    <submittedName>
        <fullName evidence="4">Serine/threonine-protein phosphatase</fullName>
    </submittedName>
</protein>
<feature type="domain" description="PPM-type phosphatase" evidence="3">
    <location>
        <begin position="147"/>
        <end position="366"/>
    </location>
</feature>
<organism evidence="4 5">
    <name type="scientific">Streptantibioticus parmotrematis</name>
    <dbReference type="NCBI Taxonomy" id="2873249"/>
    <lineage>
        <taxon>Bacteria</taxon>
        <taxon>Bacillati</taxon>
        <taxon>Actinomycetota</taxon>
        <taxon>Actinomycetes</taxon>
        <taxon>Kitasatosporales</taxon>
        <taxon>Streptomycetaceae</taxon>
        <taxon>Streptantibioticus</taxon>
    </lineage>
</organism>
<evidence type="ECO:0000313" key="4">
    <source>
        <dbReference type="EMBL" id="MBY8883345.1"/>
    </source>
</evidence>
<evidence type="ECO:0000256" key="1">
    <source>
        <dbReference type="ARBA" id="ARBA00022801"/>
    </source>
</evidence>
<keyword evidence="2" id="KW-0812">Transmembrane</keyword>
<dbReference type="InterPro" id="IPR001932">
    <property type="entry name" value="PPM-type_phosphatase-like_dom"/>
</dbReference>
<reference evidence="4 5" key="1">
    <citation type="submission" date="2021-08" db="EMBL/GenBank/DDBJ databases">
        <title>Streptomyces sp. PTM05 isolated from lichen.</title>
        <authorList>
            <person name="Somphong A."/>
            <person name="Phongsopitanun W."/>
            <person name="Tanasupawat S."/>
        </authorList>
    </citation>
    <scope>NUCLEOTIDE SEQUENCE [LARGE SCALE GENOMIC DNA]</scope>
    <source>
        <strain evidence="4 5">Ptm05</strain>
    </source>
</reference>
<keyword evidence="5" id="KW-1185">Reference proteome</keyword>
<dbReference type="PANTHER" id="PTHR43156:SF2">
    <property type="entry name" value="STAGE II SPORULATION PROTEIN E"/>
    <property type="match status" value="1"/>
</dbReference>
<name>A0ABS7QJN0_9ACTN</name>
<evidence type="ECO:0000259" key="3">
    <source>
        <dbReference type="SMART" id="SM00331"/>
    </source>
</evidence>
<proteinExistence type="predicted"/>
<dbReference type="SMART" id="SM00331">
    <property type="entry name" value="PP2C_SIG"/>
    <property type="match status" value="1"/>
</dbReference>
<dbReference type="InterPro" id="IPR052016">
    <property type="entry name" value="Bact_Sigma-Reg"/>
</dbReference>
<accession>A0ABS7QJN0</accession>
<comment type="caution">
    <text evidence="4">The sequence shown here is derived from an EMBL/GenBank/DDBJ whole genome shotgun (WGS) entry which is preliminary data.</text>
</comment>
<dbReference type="SUPFAM" id="SSF81606">
    <property type="entry name" value="PP2C-like"/>
    <property type="match status" value="1"/>
</dbReference>
<dbReference type="PANTHER" id="PTHR43156">
    <property type="entry name" value="STAGE II SPORULATION PROTEIN E-RELATED"/>
    <property type="match status" value="1"/>
</dbReference>
<dbReference type="InterPro" id="IPR036457">
    <property type="entry name" value="PPM-type-like_dom_sf"/>
</dbReference>
<dbReference type="Pfam" id="PF07228">
    <property type="entry name" value="SpoIIE"/>
    <property type="match status" value="1"/>
</dbReference>
<sequence length="389" mass="41492">MAEQAAVRRRLPPLLLTRRSRWLVTCAYVLIAVVVVADLVTGPHSTFSPLLAAVPVLAATSTRKAWVPLLSGVVAVVVVGILALLNNDVPTVVHVTAAVTVLAVTFTSTATVVLVTARERELATVRTVAEAAQQALLRPVPPHVGGLRVAVRYMAAAAEAKIGGDLYEVVQTPFGVRVFLGDVRGNGLAAVNTAADVLGVFRDAALSEPDLADVAGRLDAALARRPQTRDQATAEFVTAVLLTFPDERRPAEIVNCGHPPPLIRREGRVTEVRPPAYCPPLALLGMVGGRYPVSPLRLDDDGMLLLYTDGVSEARDEQGRFYPLAPRLALMPESDPDALLERLLRDVTQYAGGGLGDDAAVLAVCRETARHAPSILPRHVPGHRTHDQD</sequence>
<evidence type="ECO:0000256" key="2">
    <source>
        <dbReference type="SAM" id="Phobius"/>
    </source>
</evidence>
<feature type="transmembrane region" description="Helical" evidence="2">
    <location>
        <begin position="21"/>
        <end position="40"/>
    </location>
</feature>
<evidence type="ECO:0000313" key="5">
    <source>
        <dbReference type="Proteomes" id="UP001198565"/>
    </source>
</evidence>
<dbReference type="Gene3D" id="3.60.40.10">
    <property type="entry name" value="PPM-type phosphatase domain"/>
    <property type="match status" value="1"/>
</dbReference>